<dbReference type="PROSITE" id="PS50240">
    <property type="entry name" value="TRYPSIN_DOM"/>
    <property type="match status" value="1"/>
</dbReference>
<dbReference type="InterPro" id="IPR001314">
    <property type="entry name" value="Peptidase_S1A"/>
</dbReference>
<feature type="signal peptide" evidence="10">
    <location>
        <begin position="1"/>
        <end position="19"/>
    </location>
</feature>
<evidence type="ECO:0000256" key="10">
    <source>
        <dbReference type="RuleBase" id="RU366078"/>
    </source>
</evidence>
<dbReference type="AlphaFoldDB" id="A0A5E4N471"/>
<comment type="subcellular location">
    <subcellularLocation>
        <location evidence="10">Secreted</location>
    </subcellularLocation>
</comment>
<feature type="domain" description="Peptidase S1" evidence="12">
    <location>
        <begin position="135"/>
        <end position="383"/>
    </location>
</feature>
<dbReference type="Pfam" id="PF12032">
    <property type="entry name" value="CLIP"/>
    <property type="match status" value="1"/>
</dbReference>
<dbReference type="SUPFAM" id="SSF50494">
    <property type="entry name" value="Trypsin-like serine proteases"/>
    <property type="match status" value="1"/>
</dbReference>
<dbReference type="Gene3D" id="3.30.1640.30">
    <property type="match status" value="1"/>
</dbReference>
<comment type="similarity">
    <text evidence="8 10">Belongs to the peptidase S1 family. CLIP subfamily.</text>
</comment>
<dbReference type="CDD" id="cd00190">
    <property type="entry name" value="Tryp_SPc"/>
    <property type="match status" value="1"/>
</dbReference>
<evidence type="ECO:0000256" key="6">
    <source>
        <dbReference type="ARBA" id="ARBA00023157"/>
    </source>
</evidence>
<dbReference type="PROSITE" id="PS00135">
    <property type="entry name" value="TRYPSIN_SER"/>
    <property type="match status" value="1"/>
</dbReference>
<evidence type="ECO:0000259" key="13">
    <source>
        <dbReference type="PROSITE" id="PS51888"/>
    </source>
</evidence>
<reference evidence="14 15" key="1">
    <citation type="submission" date="2019-08" db="EMBL/GenBank/DDBJ databases">
        <authorList>
            <person name="Alioto T."/>
            <person name="Alioto T."/>
            <person name="Gomez Garrido J."/>
        </authorList>
    </citation>
    <scope>NUCLEOTIDE SEQUENCE [LARGE SCALE GENOMIC DNA]</scope>
</reference>
<dbReference type="Proteomes" id="UP000325440">
    <property type="component" value="Unassembled WGS sequence"/>
</dbReference>
<evidence type="ECO:0000256" key="2">
    <source>
        <dbReference type="ARBA" id="ARBA00022729"/>
    </source>
</evidence>
<dbReference type="InterPro" id="IPR009003">
    <property type="entry name" value="Peptidase_S1_PA"/>
</dbReference>
<keyword evidence="4 9" id="KW-0720">Serine protease</keyword>
<comment type="domain">
    <text evidence="10">The clip domain consists of 35-55 residues which are 'knitted' together usually by 3 conserved disulfide bonds forming a clip-like compact structure.</text>
</comment>
<dbReference type="GO" id="GO:0006508">
    <property type="term" value="P:proteolysis"/>
    <property type="evidence" value="ECO:0007669"/>
    <property type="project" value="UniProtKB-KW"/>
</dbReference>
<evidence type="ECO:0000259" key="12">
    <source>
        <dbReference type="PROSITE" id="PS50240"/>
    </source>
</evidence>
<dbReference type="InterPro" id="IPR043504">
    <property type="entry name" value="Peptidase_S1_PA_chymotrypsin"/>
</dbReference>
<dbReference type="PANTHER" id="PTHR24252">
    <property type="entry name" value="ACROSIN-RELATED"/>
    <property type="match status" value="1"/>
</dbReference>
<organism evidence="14 15">
    <name type="scientific">Cinara cedri</name>
    <dbReference type="NCBI Taxonomy" id="506608"/>
    <lineage>
        <taxon>Eukaryota</taxon>
        <taxon>Metazoa</taxon>
        <taxon>Ecdysozoa</taxon>
        <taxon>Arthropoda</taxon>
        <taxon>Hexapoda</taxon>
        <taxon>Insecta</taxon>
        <taxon>Pterygota</taxon>
        <taxon>Neoptera</taxon>
        <taxon>Paraneoptera</taxon>
        <taxon>Hemiptera</taxon>
        <taxon>Sternorrhyncha</taxon>
        <taxon>Aphidomorpha</taxon>
        <taxon>Aphidoidea</taxon>
        <taxon>Aphididae</taxon>
        <taxon>Lachninae</taxon>
        <taxon>Cinara</taxon>
    </lineage>
</organism>
<dbReference type="GO" id="GO:0005576">
    <property type="term" value="C:extracellular region"/>
    <property type="evidence" value="ECO:0007669"/>
    <property type="project" value="UniProtKB-SubCell"/>
</dbReference>
<evidence type="ECO:0000313" key="15">
    <source>
        <dbReference type="Proteomes" id="UP000325440"/>
    </source>
</evidence>
<dbReference type="SMART" id="SM00680">
    <property type="entry name" value="CLIP"/>
    <property type="match status" value="1"/>
</dbReference>
<dbReference type="InterPro" id="IPR022700">
    <property type="entry name" value="CLIP"/>
</dbReference>
<keyword evidence="10" id="KW-0964">Secreted</keyword>
<evidence type="ECO:0000256" key="7">
    <source>
        <dbReference type="ARBA" id="ARBA00023180"/>
    </source>
</evidence>
<feature type="compositionally biased region" description="Polar residues" evidence="11">
    <location>
        <begin position="113"/>
        <end position="125"/>
    </location>
</feature>
<evidence type="ECO:0000256" key="4">
    <source>
        <dbReference type="ARBA" id="ARBA00022825"/>
    </source>
</evidence>
<dbReference type="InterPro" id="IPR038565">
    <property type="entry name" value="CLIP_sf"/>
</dbReference>
<dbReference type="PRINTS" id="PR00722">
    <property type="entry name" value="CHYMOTRYPSIN"/>
</dbReference>
<dbReference type="EC" id="3.4.21.-" evidence="9"/>
<sequence length="385" mass="42124">MDKSYLVACLAFVLSASSAQSNGNQDTCFTPSDENGICKNIQRCPPLLSLLNNQRRTEAEKTLLRNSFCGYENRDPKVCCPLENESGSNNRPGNNNLTNKTTQKPVEQPDYETVSSSKLPSQSTCGKTSITHERIVGGMPAELGAWPWMAALGFRDTNVPNKDIQWLCGGALISDRYVLTAAHCTVGLGRYKLETVHLGDLDLNPNVADDAVPINVPIARILTHEQYNAREYTTDIALLKLNQSVRFNEFIKPICLPILSKMRSRTLEGTAPFVAGWGATSFRGPSSSALMELQIPVMNNTECKRIFASKKSVIDERVLCAGVLTGGKDACQGDSGGPLMWPSGTQFYLVGVVSFGFKCAEPGYPGVYTRVSTFVDWIAETMNRT</sequence>
<keyword evidence="5" id="KW-0865">Zymogen</keyword>
<dbReference type="InterPro" id="IPR018114">
    <property type="entry name" value="TRYPSIN_HIS"/>
</dbReference>
<keyword evidence="7" id="KW-0325">Glycoprotein</keyword>
<gene>
    <name evidence="14" type="ORF">CINCED_3A022459</name>
</gene>
<dbReference type="EMBL" id="CABPRJ010001445">
    <property type="protein sequence ID" value="VVC37363.1"/>
    <property type="molecule type" value="Genomic_DNA"/>
</dbReference>
<dbReference type="GO" id="GO:0004252">
    <property type="term" value="F:serine-type endopeptidase activity"/>
    <property type="evidence" value="ECO:0007669"/>
    <property type="project" value="UniProtKB-UniRule"/>
</dbReference>
<dbReference type="PROSITE" id="PS00134">
    <property type="entry name" value="TRYPSIN_HIS"/>
    <property type="match status" value="1"/>
</dbReference>
<keyword evidence="1 9" id="KW-0645">Protease</keyword>
<dbReference type="InterPro" id="IPR001254">
    <property type="entry name" value="Trypsin_dom"/>
</dbReference>
<keyword evidence="6" id="KW-1015">Disulfide bond</keyword>
<proteinExistence type="inferred from homology"/>
<keyword evidence="3 9" id="KW-0378">Hydrolase</keyword>
<feature type="region of interest" description="Disordered" evidence="11">
    <location>
        <begin position="82"/>
        <end position="125"/>
    </location>
</feature>
<dbReference type="FunFam" id="2.40.10.10:FF:000006">
    <property type="entry name" value="Serine proteinase stubble"/>
    <property type="match status" value="1"/>
</dbReference>
<dbReference type="InterPro" id="IPR033116">
    <property type="entry name" value="TRYPSIN_SER"/>
</dbReference>
<evidence type="ECO:0000256" key="5">
    <source>
        <dbReference type="ARBA" id="ARBA00023145"/>
    </source>
</evidence>
<dbReference type="PROSITE" id="PS51888">
    <property type="entry name" value="CLIP"/>
    <property type="match status" value="1"/>
</dbReference>
<evidence type="ECO:0000256" key="3">
    <source>
        <dbReference type="ARBA" id="ARBA00022801"/>
    </source>
</evidence>
<keyword evidence="15" id="KW-1185">Reference proteome</keyword>
<dbReference type="FunFam" id="3.30.1640.30:FF:000001">
    <property type="entry name" value="Serine protease 7"/>
    <property type="match status" value="1"/>
</dbReference>
<evidence type="ECO:0000256" key="8">
    <source>
        <dbReference type="ARBA" id="ARBA00024195"/>
    </source>
</evidence>
<keyword evidence="2 10" id="KW-0732">Signal</keyword>
<feature type="domain" description="Clip" evidence="13">
    <location>
        <begin position="27"/>
        <end position="80"/>
    </location>
</feature>
<feature type="chain" id="PRO_5023978397" description="CLIP domain-containing serine protease" evidence="10">
    <location>
        <begin position="20"/>
        <end position="385"/>
    </location>
</feature>
<protein>
    <recommendedName>
        <fullName evidence="10">CLIP domain-containing serine protease</fullName>
        <ecNumber evidence="9">3.4.21.-</ecNumber>
    </recommendedName>
</protein>
<dbReference type="Gene3D" id="2.40.10.10">
    <property type="entry name" value="Trypsin-like serine proteases"/>
    <property type="match status" value="1"/>
</dbReference>
<name>A0A5E4N471_9HEMI</name>
<feature type="compositionally biased region" description="Polar residues" evidence="11">
    <location>
        <begin position="85"/>
        <end position="105"/>
    </location>
</feature>
<evidence type="ECO:0000256" key="1">
    <source>
        <dbReference type="ARBA" id="ARBA00022670"/>
    </source>
</evidence>
<evidence type="ECO:0000256" key="11">
    <source>
        <dbReference type="SAM" id="MobiDB-lite"/>
    </source>
</evidence>
<dbReference type="OrthoDB" id="425190at2759"/>
<dbReference type="Pfam" id="PF00089">
    <property type="entry name" value="Trypsin"/>
    <property type="match status" value="1"/>
</dbReference>
<dbReference type="PANTHER" id="PTHR24252:SF7">
    <property type="entry name" value="HYALIN"/>
    <property type="match status" value="1"/>
</dbReference>
<evidence type="ECO:0000256" key="9">
    <source>
        <dbReference type="RuleBase" id="RU363034"/>
    </source>
</evidence>
<accession>A0A5E4N471</accession>
<dbReference type="SMART" id="SM00020">
    <property type="entry name" value="Tryp_SPc"/>
    <property type="match status" value="1"/>
</dbReference>
<evidence type="ECO:0000313" key="14">
    <source>
        <dbReference type="EMBL" id="VVC37363.1"/>
    </source>
</evidence>